<dbReference type="EMBL" id="LK023346">
    <property type="protein sequence ID" value="CDS11326.1"/>
    <property type="molecule type" value="Genomic_DNA"/>
</dbReference>
<dbReference type="SUPFAM" id="SSF52279">
    <property type="entry name" value="Beta-D-glucan exohydrolase, C-terminal domain"/>
    <property type="match status" value="1"/>
</dbReference>
<evidence type="ECO:0000256" key="3">
    <source>
        <dbReference type="ARBA" id="ARBA00005336"/>
    </source>
</evidence>
<evidence type="ECO:0000256" key="7">
    <source>
        <dbReference type="ARBA" id="ARBA00023277"/>
    </source>
</evidence>
<gene>
    <name evidence="12" type="ORF">LRAMOSA03589</name>
</gene>
<evidence type="ECO:0000256" key="2">
    <source>
        <dbReference type="ARBA" id="ARBA00004987"/>
    </source>
</evidence>
<dbReference type="Pfam" id="PF00933">
    <property type="entry name" value="Glyco_hydro_3"/>
    <property type="match status" value="1"/>
</dbReference>
<dbReference type="InterPro" id="IPR036881">
    <property type="entry name" value="Glyco_hydro_3_C_sf"/>
</dbReference>
<proteinExistence type="inferred from homology"/>
<dbReference type="PRINTS" id="PR00133">
    <property type="entry name" value="GLHYDRLASE3"/>
</dbReference>
<dbReference type="PANTHER" id="PTHR42715:SF2">
    <property type="entry name" value="BETA-GLUCOSIDASE F-RELATED"/>
    <property type="match status" value="1"/>
</dbReference>
<keyword evidence="5 10" id="KW-0378">Hydrolase</keyword>
<dbReference type="PROSITE" id="PS00775">
    <property type="entry name" value="GLYCOSYL_HYDROL_F3"/>
    <property type="match status" value="1"/>
</dbReference>
<dbReference type="InterPro" id="IPR019800">
    <property type="entry name" value="Glyco_hydro_3_AS"/>
</dbReference>
<dbReference type="PANTHER" id="PTHR42715">
    <property type="entry name" value="BETA-GLUCOSIDASE"/>
    <property type="match status" value="1"/>
</dbReference>
<dbReference type="AlphaFoldDB" id="A0A077WUK7"/>
<dbReference type="InterPro" id="IPR001764">
    <property type="entry name" value="Glyco_hydro_3_N"/>
</dbReference>
<feature type="domain" description="Fibronectin type III-like" evidence="11">
    <location>
        <begin position="629"/>
        <end position="698"/>
    </location>
</feature>
<comment type="catalytic activity">
    <reaction evidence="1 10">
        <text>Hydrolysis of terminal, non-reducing beta-D-glucosyl residues with release of beta-D-glucose.</text>
        <dbReference type="EC" id="3.2.1.21"/>
    </reaction>
</comment>
<comment type="pathway">
    <text evidence="2 10">Glycan metabolism; cellulose degradation.</text>
</comment>
<evidence type="ECO:0000256" key="9">
    <source>
        <dbReference type="ARBA" id="ARBA00023326"/>
    </source>
</evidence>
<keyword evidence="6" id="KW-0136">Cellulose degradation</keyword>
<protein>
    <recommendedName>
        <fullName evidence="4 10">beta-glucosidase</fullName>
        <ecNumber evidence="4 10">3.2.1.21</ecNumber>
    </recommendedName>
</protein>
<keyword evidence="7 10" id="KW-0119">Carbohydrate metabolism</keyword>
<dbReference type="UniPathway" id="UPA00696"/>
<dbReference type="SMART" id="SM01217">
    <property type="entry name" value="Fn3_like"/>
    <property type="match status" value="1"/>
</dbReference>
<organism evidence="12">
    <name type="scientific">Lichtheimia ramosa</name>
    <dbReference type="NCBI Taxonomy" id="688394"/>
    <lineage>
        <taxon>Eukaryota</taxon>
        <taxon>Fungi</taxon>
        <taxon>Fungi incertae sedis</taxon>
        <taxon>Mucoromycota</taxon>
        <taxon>Mucoromycotina</taxon>
        <taxon>Mucoromycetes</taxon>
        <taxon>Mucorales</taxon>
        <taxon>Lichtheimiaceae</taxon>
        <taxon>Lichtheimia</taxon>
    </lineage>
</organism>
<evidence type="ECO:0000256" key="8">
    <source>
        <dbReference type="ARBA" id="ARBA00023295"/>
    </source>
</evidence>
<sequence length="709" mass="76930">MALAAPTSNLLTWDEAYAKAEALVSKMTLEDKVGVATGKGWEKTLCVGNTFESDSTDFPSLCLQDGPLGVRFGDNVTAGLSGITAAATFDRDLLYKRGSYMGREFYLKGVNMALGPCVDIMRSPAGGRGWEGFGEDPYLQGVAGVETIKGIQDQNVIAVAKHFVLNNQETNRKNSSSNVDDRTLHEIYIWPYARMIEAGIGGLMCSYNQIDGTWACEDEYTMNTVIKQQHGFRGLIMTDWGAQMSGIPSALAGLDMTMPGDIVMGDGYSWWGPNLTKYVEDGDVPEDRVTDMATRITAAWYKMGQDKDFPEVSIRSFDRDSAPEVLVDADGEHAKIVREMGAAAAVVLSNDGVLPLSDDLKKIAIVGSDAGPIPMGLNNCSDQACGAGTLAMGWGSGTADFPYLITPYDGIKSRAGDGVEVVHTYDDWDLDKAKDISKDADVAIVFSNADSGEEYLEVDGNVGDRKNLTLWHNGDNLIQAVADANENTIVVIHAVGAVLMPWIDHPNIKAVVYPGLPGQESGNSLADVLFGDVNPSGRLPFTIAKKEEDYPAHIGHDFNVEYTEKLQVGYKHFDANNIEPLFPFGHGLSYSKFEYSDLKVKANKKANKDGVLATATVTVSNQGDRDGAEVPQAYIGFPEDAGEPPKLLRGFDKVFIKKGKKAKVTFEFTEVDLSTFDADSQKWNVVSGEFTVYVGASSRDIRQTGKFTL</sequence>
<evidence type="ECO:0000259" key="11">
    <source>
        <dbReference type="SMART" id="SM01217"/>
    </source>
</evidence>
<evidence type="ECO:0000313" key="12">
    <source>
        <dbReference type="EMBL" id="CDS11326.1"/>
    </source>
</evidence>
<dbReference type="GO" id="GO:0008422">
    <property type="term" value="F:beta-glucosidase activity"/>
    <property type="evidence" value="ECO:0007669"/>
    <property type="project" value="UniProtKB-EC"/>
</dbReference>
<keyword evidence="8 10" id="KW-0326">Glycosidase</keyword>
<name>A0A077WUK7_9FUNG</name>
<dbReference type="InterPro" id="IPR002772">
    <property type="entry name" value="Glyco_hydro_3_C"/>
</dbReference>
<evidence type="ECO:0000256" key="4">
    <source>
        <dbReference type="ARBA" id="ARBA00012744"/>
    </source>
</evidence>
<dbReference type="OrthoDB" id="416222at2759"/>
<accession>A0A077WUK7</accession>
<dbReference type="FunFam" id="3.40.50.1700:FF:000003">
    <property type="entry name" value="Probable beta-glucosidase"/>
    <property type="match status" value="1"/>
</dbReference>
<keyword evidence="9 10" id="KW-0624">Polysaccharide degradation</keyword>
<dbReference type="InterPro" id="IPR017853">
    <property type="entry name" value="GH"/>
</dbReference>
<dbReference type="Gene3D" id="3.40.50.1700">
    <property type="entry name" value="Glycoside hydrolase family 3 C-terminal domain"/>
    <property type="match status" value="1"/>
</dbReference>
<dbReference type="InterPro" id="IPR050288">
    <property type="entry name" value="Cellulose_deg_GH3"/>
</dbReference>
<dbReference type="SUPFAM" id="SSF51445">
    <property type="entry name" value="(Trans)glycosidases"/>
    <property type="match status" value="1"/>
</dbReference>
<comment type="similarity">
    <text evidence="3 10">Belongs to the glycosyl hydrolase 3 family.</text>
</comment>
<dbReference type="GO" id="GO:0030245">
    <property type="term" value="P:cellulose catabolic process"/>
    <property type="evidence" value="ECO:0007669"/>
    <property type="project" value="UniProtKB-UniPathway"/>
</dbReference>
<dbReference type="InterPro" id="IPR026891">
    <property type="entry name" value="Fn3-like"/>
</dbReference>
<dbReference type="InterPro" id="IPR036962">
    <property type="entry name" value="Glyco_hydro_3_N_sf"/>
</dbReference>
<evidence type="ECO:0000256" key="5">
    <source>
        <dbReference type="ARBA" id="ARBA00022801"/>
    </source>
</evidence>
<dbReference type="EC" id="3.2.1.21" evidence="4 10"/>
<evidence type="ECO:0000256" key="10">
    <source>
        <dbReference type="RuleBase" id="RU361161"/>
    </source>
</evidence>
<dbReference type="Gene3D" id="3.20.20.300">
    <property type="entry name" value="Glycoside hydrolase, family 3, N-terminal domain"/>
    <property type="match status" value="1"/>
</dbReference>
<evidence type="ECO:0000256" key="1">
    <source>
        <dbReference type="ARBA" id="ARBA00000448"/>
    </source>
</evidence>
<dbReference type="Pfam" id="PF01915">
    <property type="entry name" value="Glyco_hydro_3_C"/>
    <property type="match status" value="1"/>
</dbReference>
<dbReference type="Gene3D" id="2.60.40.10">
    <property type="entry name" value="Immunoglobulins"/>
    <property type="match status" value="1"/>
</dbReference>
<evidence type="ECO:0000256" key="6">
    <source>
        <dbReference type="ARBA" id="ARBA00023001"/>
    </source>
</evidence>
<dbReference type="FunFam" id="3.20.20.300:FF:000002">
    <property type="entry name" value="Probable beta-glucosidase"/>
    <property type="match status" value="1"/>
</dbReference>
<reference evidence="12" key="1">
    <citation type="journal article" date="2014" name="Genome Announc.">
        <title>De novo whole-genome sequence and genome annotation of Lichtheimia ramosa.</title>
        <authorList>
            <person name="Linde J."/>
            <person name="Schwartze V."/>
            <person name="Binder U."/>
            <person name="Lass-Florl C."/>
            <person name="Voigt K."/>
            <person name="Horn F."/>
        </authorList>
    </citation>
    <scope>NUCLEOTIDE SEQUENCE</scope>
    <source>
        <strain evidence="12">JMRC FSU:6197</strain>
    </source>
</reference>
<dbReference type="InterPro" id="IPR013783">
    <property type="entry name" value="Ig-like_fold"/>
</dbReference>
<dbReference type="Pfam" id="PF14310">
    <property type="entry name" value="Fn3-like"/>
    <property type="match status" value="1"/>
</dbReference>